<keyword evidence="6" id="KW-0378">Hydrolase</keyword>
<dbReference type="GO" id="GO:0016787">
    <property type="term" value="F:hydrolase activity"/>
    <property type="evidence" value="ECO:0007669"/>
    <property type="project" value="UniProtKB-KW"/>
</dbReference>
<dbReference type="InterPro" id="IPR027806">
    <property type="entry name" value="HARBI1_dom"/>
</dbReference>
<gene>
    <name evidence="9" type="primary">HARBI1_7</name>
    <name evidence="9" type="ORF">g.24807</name>
</gene>
<dbReference type="Pfam" id="PF13359">
    <property type="entry name" value="DDE_Tnp_4"/>
    <property type="match status" value="1"/>
</dbReference>
<dbReference type="PANTHER" id="PTHR22930:SF269">
    <property type="entry name" value="NUCLEASE HARBI1-LIKE PROTEIN"/>
    <property type="match status" value="1"/>
</dbReference>
<comment type="similarity">
    <text evidence="3">Belongs to the HARBI1 family.</text>
</comment>
<proteinExistence type="inferred from homology"/>
<evidence type="ECO:0000256" key="5">
    <source>
        <dbReference type="ARBA" id="ARBA00022723"/>
    </source>
</evidence>
<accession>A0A0A1X8Z9</accession>
<evidence type="ECO:0000256" key="4">
    <source>
        <dbReference type="ARBA" id="ARBA00022722"/>
    </source>
</evidence>
<evidence type="ECO:0000313" key="9">
    <source>
        <dbReference type="EMBL" id="JAD07607.1"/>
    </source>
</evidence>
<comment type="subcellular location">
    <subcellularLocation>
        <location evidence="2">Nucleus</location>
    </subcellularLocation>
</comment>
<evidence type="ECO:0000256" key="1">
    <source>
        <dbReference type="ARBA" id="ARBA00001968"/>
    </source>
</evidence>
<dbReference type="GO" id="GO:0004518">
    <property type="term" value="F:nuclease activity"/>
    <property type="evidence" value="ECO:0007669"/>
    <property type="project" value="UniProtKB-KW"/>
</dbReference>
<keyword evidence="4" id="KW-0540">Nuclease</keyword>
<evidence type="ECO:0000259" key="8">
    <source>
        <dbReference type="Pfam" id="PF13359"/>
    </source>
</evidence>
<evidence type="ECO:0000256" key="2">
    <source>
        <dbReference type="ARBA" id="ARBA00004123"/>
    </source>
</evidence>
<evidence type="ECO:0000256" key="6">
    <source>
        <dbReference type="ARBA" id="ARBA00022801"/>
    </source>
</evidence>
<name>A0A0A1X8Z9_ZEUCU</name>
<feature type="domain" description="DDE Tnp4" evidence="8">
    <location>
        <begin position="179"/>
        <end position="343"/>
    </location>
</feature>
<reference evidence="9" key="1">
    <citation type="submission" date="2014-11" db="EMBL/GenBank/DDBJ databases">
        <authorList>
            <person name="Geib S."/>
        </authorList>
    </citation>
    <scope>NUCLEOTIDE SEQUENCE</scope>
</reference>
<dbReference type="PANTHER" id="PTHR22930">
    <property type="match status" value="1"/>
</dbReference>
<comment type="cofactor">
    <cofactor evidence="1">
        <name>a divalent metal cation</name>
        <dbReference type="ChEBI" id="CHEBI:60240"/>
    </cofactor>
</comment>
<reference evidence="9" key="2">
    <citation type="journal article" date="2015" name="Gigascience">
        <title>Reconstructing a comprehensive transcriptome assembly of a white-pupal translocated strain of the pest fruit fly Bactrocera cucurbitae.</title>
        <authorList>
            <person name="Sim S.B."/>
            <person name="Calla B."/>
            <person name="Hall B."/>
            <person name="DeRego T."/>
            <person name="Geib S.M."/>
        </authorList>
    </citation>
    <scope>NUCLEOTIDE SEQUENCE</scope>
</reference>
<dbReference type="GO" id="GO:0046872">
    <property type="term" value="F:metal ion binding"/>
    <property type="evidence" value="ECO:0007669"/>
    <property type="project" value="UniProtKB-KW"/>
</dbReference>
<keyword evidence="7" id="KW-0539">Nucleus</keyword>
<protein>
    <submittedName>
        <fullName evidence="9">Putative nuclease HARBI1</fullName>
    </submittedName>
</protein>
<evidence type="ECO:0000256" key="3">
    <source>
        <dbReference type="ARBA" id="ARBA00006958"/>
    </source>
</evidence>
<dbReference type="InterPro" id="IPR045249">
    <property type="entry name" value="HARBI1-like"/>
</dbReference>
<dbReference type="GO" id="GO:0005634">
    <property type="term" value="C:nucleus"/>
    <property type="evidence" value="ECO:0007669"/>
    <property type="project" value="UniProtKB-SubCell"/>
</dbReference>
<dbReference type="EMBL" id="GBXI01006685">
    <property type="protein sequence ID" value="JAD07607.1"/>
    <property type="molecule type" value="Transcribed_RNA"/>
</dbReference>
<evidence type="ECO:0000256" key="7">
    <source>
        <dbReference type="ARBA" id="ARBA00023242"/>
    </source>
</evidence>
<keyword evidence="5" id="KW-0479">Metal-binding</keyword>
<organism evidence="9">
    <name type="scientific">Zeugodacus cucurbitae</name>
    <name type="common">Melon fruit fly</name>
    <name type="synonym">Bactrocera cucurbitae</name>
    <dbReference type="NCBI Taxonomy" id="28588"/>
    <lineage>
        <taxon>Eukaryota</taxon>
        <taxon>Metazoa</taxon>
        <taxon>Ecdysozoa</taxon>
        <taxon>Arthropoda</taxon>
        <taxon>Hexapoda</taxon>
        <taxon>Insecta</taxon>
        <taxon>Pterygota</taxon>
        <taxon>Neoptera</taxon>
        <taxon>Endopterygota</taxon>
        <taxon>Diptera</taxon>
        <taxon>Brachycera</taxon>
        <taxon>Muscomorpha</taxon>
        <taxon>Tephritoidea</taxon>
        <taxon>Tephritidae</taxon>
        <taxon>Zeugodacus</taxon>
        <taxon>Zeugodacus</taxon>
    </lineage>
</organism>
<dbReference type="AlphaFoldDB" id="A0A0A1X8Z9"/>
<sequence length="410" mass="46868">MNNAEYVTDFLRTVEKIARITNIANELYKKLHASKRRWVCPVNLTRQEESFFKTCIKQLKEKDEEHFFKVTRMNVSSFNILLSLLKQRMERFSNRKAIDPETRLAVTLLFLAQGCNFHVISWAYKIAISTVRKIIYETCDAIWNELHVVYISPPNLSELKGIANSFYVKTGLPNCLGAIDGKHIRITSPRNSGCLYNNYNKTFSVVLMAACDSNYVFTHVDVATLESQSDGGIFARSAFGSKLLGGTLQVPCDTNLPGTSTSFPYYYVGDSSFPLKPNLMRPFPGRHLAEDKNKFNLALSKARVHIENAFGILANRWRVLATTIHAFPKNVDKIVLATVVLHNFLMLQNDRNYFTLEHADHSVGNQEINGRWREEVPSLESFHPRTVNRSTTKAFQLREKLKEFISRTTL</sequence>